<dbReference type="SUPFAM" id="SSF103647">
    <property type="entry name" value="TSP type-3 repeat"/>
    <property type="match status" value="1"/>
</dbReference>
<evidence type="ECO:0008006" key="8">
    <source>
        <dbReference type="Google" id="ProtNLM"/>
    </source>
</evidence>
<gene>
    <name evidence="6" type="ORF">AUR66_18150</name>
</gene>
<proteinExistence type="predicted"/>
<sequence length="465" mass="50216">MGESTTPAVEDNTAPEKTSDNRANTAAESTVDTDGDGLTDATERNIGTNRSLPDTDGDGLGDEREHREIGTDPTTVDTDGDRLDDAREVELGTDPTVTDTDSDGLIDGNETLTYRTDPLASDSDGDGLADAAEVREYQLSPIKADTDGDGLDDSTELEKPTSPHQYDTDADGLSDARELNDLQTNATLTDTDGDGLPDGVEVEQTDLFPEADPLHKDVYVEIDYMRGERVTTSELRSVEQSFANAPVENPDGQTGITLHLLLDERVPARASLPADSGELSSYHDYLRQYGDRRSKGYHYALIASEIEGRTSTGDERAGLGSPGEFRLEDTDNFASLFAHELGHSLGLTRFRGIDSEAIPYSEYPSVMNYNAPSHAVQYSAGGTSGSDQNDWAVVQRKMTKGLSTEKLNTVCIGVSFVGGDGSTDAPYQISTLRQLQCIQTDLDAHYELVSDIDATGRTDFKHPGH</sequence>
<feature type="compositionally biased region" description="Basic and acidic residues" evidence="5">
    <location>
        <begin position="61"/>
        <end position="70"/>
    </location>
</feature>
<protein>
    <recommendedName>
        <fullName evidence="8">Thrombospondin</fullName>
    </recommendedName>
</protein>
<keyword evidence="7" id="KW-1185">Reference proteome</keyword>
<feature type="compositionally biased region" description="Basic and acidic residues" evidence="5">
    <location>
        <begin position="79"/>
        <end position="90"/>
    </location>
</feature>
<keyword evidence="4" id="KW-0106">Calcium</keyword>
<dbReference type="PANTHER" id="PTHR37467">
    <property type="entry name" value="EXPORTED CALCIUM-BINDING GLYCOPROTEIN-RELATED"/>
    <property type="match status" value="1"/>
</dbReference>
<evidence type="ECO:0000313" key="6">
    <source>
        <dbReference type="EMBL" id="KTG18776.1"/>
    </source>
</evidence>
<dbReference type="Pfam" id="PF18884">
    <property type="entry name" value="TSP3_bac"/>
    <property type="match status" value="6"/>
</dbReference>
<evidence type="ECO:0000256" key="5">
    <source>
        <dbReference type="SAM" id="MobiDB-lite"/>
    </source>
</evidence>
<evidence type="ECO:0000256" key="3">
    <source>
        <dbReference type="ARBA" id="ARBA00022729"/>
    </source>
</evidence>
<comment type="subcellular location">
    <subcellularLocation>
        <location evidence="1">Secreted</location>
    </subcellularLocation>
</comment>
<name>A0A0W1S0G9_9EURY</name>
<feature type="non-terminal residue" evidence="6">
    <location>
        <position position="465"/>
    </location>
</feature>
<evidence type="ECO:0000256" key="2">
    <source>
        <dbReference type="ARBA" id="ARBA00022525"/>
    </source>
</evidence>
<dbReference type="PANTHER" id="PTHR37467:SF1">
    <property type="entry name" value="EXPORTED CALCIUM-BINDING GLYCOPROTEIN"/>
    <property type="match status" value="1"/>
</dbReference>
<evidence type="ECO:0000313" key="7">
    <source>
        <dbReference type="Proteomes" id="UP000053157"/>
    </source>
</evidence>
<keyword evidence="2" id="KW-0964">Secreted</keyword>
<accession>A0A0W1S0G9</accession>
<comment type="caution">
    <text evidence="6">The sequence shown here is derived from an EMBL/GenBank/DDBJ whole genome shotgun (WGS) entry which is preliminary data.</text>
</comment>
<dbReference type="InterPro" id="IPR028974">
    <property type="entry name" value="TSP_type-3_rpt"/>
</dbReference>
<dbReference type="SUPFAM" id="SSF55486">
    <property type="entry name" value="Metalloproteases ('zincins'), catalytic domain"/>
    <property type="match status" value="1"/>
</dbReference>
<reference evidence="6 7" key="1">
    <citation type="submission" date="2015-12" db="EMBL/GenBank/DDBJ databases">
        <title>Haloferax profundi sp. nov. isolated from the Discovery deep brine-seawater interface in the Red Sea.</title>
        <authorList>
            <person name="Zhang G."/>
            <person name="Stingl U."/>
            <person name="Rashid M."/>
        </authorList>
    </citation>
    <scope>NUCLEOTIDE SEQUENCE [LARGE SCALE GENOMIC DNA]</scope>
    <source>
        <strain evidence="6 7">SB29</strain>
    </source>
</reference>
<feature type="compositionally biased region" description="Low complexity" evidence="5">
    <location>
        <begin position="119"/>
        <end position="131"/>
    </location>
</feature>
<feature type="compositionally biased region" description="Polar residues" evidence="5">
    <location>
        <begin position="21"/>
        <end position="30"/>
    </location>
</feature>
<keyword evidence="3" id="KW-0732">Signal</keyword>
<dbReference type="EMBL" id="LOPV01000452">
    <property type="protein sequence ID" value="KTG18776.1"/>
    <property type="molecule type" value="Genomic_DNA"/>
</dbReference>
<dbReference type="InterPro" id="IPR053180">
    <property type="entry name" value="Ca-binding_acidic-repeat"/>
</dbReference>
<organism evidence="6 7">
    <name type="scientific">Haloferax profundi</name>
    <dbReference type="NCBI Taxonomy" id="1544718"/>
    <lineage>
        <taxon>Archaea</taxon>
        <taxon>Methanobacteriati</taxon>
        <taxon>Methanobacteriota</taxon>
        <taxon>Stenosarchaea group</taxon>
        <taxon>Halobacteria</taxon>
        <taxon>Halobacteriales</taxon>
        <taxon>Haloferacaceae</taxon>
        <taxon>Haloferax</taxon>
    </lineage>
</organism>
<dbReference type="GO" id="GO:0005509">
    <property type="term" value="F:calcium ion binding"/>
    <property type="evidence" value="ECO:0007669"/>
    <property type="project" value="InterPro"/>
</dbReference>
<evidence type="ECO:0000256" key="4">
    <source>
        <dbReference type="ARBA" id="ARBA00022837"/>
    </source>
</evidence>
<dbReference type="AlphaFoldDB" id="A0A0W1S0G9"/>
<evidence type="ECO:0000256" key="1">
    <source>
        <dbReference type="ARBA" id="ARBA00004613"/>
    </source>
</evidence>
<dbReference type="InterPro" id="IPR059100">
    <property type="entry name" value="TSP3_bac"/>
</dbReference>
<feature type="region of interest" description="Disordered" evidence="5">
    <location>
        <begin position="1"/>
        <end position="172"/>
    </location>
</feature>
<dbReference type="Gene3D" id="4.10.1080.10">
    <property type="entry name" value="TSP type-3 repeat"/>
    <property type="match status" value="2"/>
</dbReference>
<dbReference type="Proteomes" id="UP000053157">
    <property type="component" value="Unassembled WGS sequence"/>
</dbReference>